<evidence type="ECO:0000256" key="3">
    <source>
        <dbReference type="ARBA" id="ARBA00023163"/>
    </source>
</evidence>
<dbReference type="PANTHER" id="PTHR33204">
    <property type="entry name" value="TRANSCRIPTIONAL REGULATOR, MARR FAMILY"/>
    <property type="match status" value="1"/>
</dbReference>
<evidence type="ECO:0000259" key="4">
    <source>
        <dbReference type="PROSITE" id="PS51118"/>
    </source>
</evidence>
<dbReference type="InterPro" id="IPR036390">
    <property type="entry name" value="WH_DNA-bd_sf"/>
</dbReference>
<dbReference type="InterPro" id="IPR002577">
    <property type="entry name" value="HTH_HxlR"/>
</dbReference>
<dbReference type="PROSITE" id="PS51118">
    <property type="entry name" value="HTH_HXLR"/>
    <property type="match status" value="1"/>
</dbReference>
<evidence type="ECO:0000256" key="2">
    <source>
        <dbReference type="ARBA" id="ARBA00023125"/>
    </source>
</evidence>
<protein>
    <submittedName>
        <fullName evidence="5">Transcriptional regulator, HxlR family</fullName>
    </submittedName>
</protein>
<keyword evidence="3" id="KW-0804">Transcription</keyword>
<evidence type="ECO:0000313" key="6">
    <source>
        <dbReference type="Proteomes" id="UP001157914"/>
    </source>
</evidence>
<dbReference type="InterPro" id="IPR036388">
    <property type="entry name" value="WH-like_DNA-bd_sf"/>
</dbReference>
<gene>
    <name evidence="5" type="ORF">SAMN06265374_3050</name>
</gene>
<dbReference type="Proteomes" id="UP001157914">
    <property type="component" value="Unassembled WGS sequence"/>
</dbReference>
<reference evidence="5 6" key="1">
    <citation type="submission" date="2017-05" db="EMBL/GenBank/DDBJ databases">
        <authorList>
            <person name="Varghese N."/>
            <person name="Submissions S."/>
        </authorList>
    </citation>
    <scope>NUCLEOTIDE SEQUENCE [LARGE SCALE GENOMIC DNA]</scope>
    <source>
        <strain evidence="5 6">DSM 15949</strain>
    </source>
</reference>
<sequence length="184" mass="20584">MDINLFVNITAKAWALPILASLHEGVPGRQAALLTATGATRTAFSQSLNHLMALRLLERNPGHGHPLRPECRLTPIGQEAASLAHEIQGLAQDEDRDLLRRAWTLPVLTSLHQPRFFNDLRRTLPQITDRALSKSLQSMEERQWVFRQVLPSTRPPRPLYSSINLGKRISEITAPQVLALQDGP</sequence>
<dbReference type="SUPFAM" id="SSF46785">
    <property type="entry name" value="Winged helix' DNA-binding domain"/>
    <property type="match status" value="2"/>
</dbReference>
<accession>A0ABY1PB13</accession>
<proteinExistence type="predicted"/>
<keyword evidence="2" id="KW-0238">DNA-binding</keyword>
<dbReference type="Pfam" id="PF01638">
    <property type="entry name" value="HxlR"/>
    <property type="match status" value="1"/>
</dbReference>
<keyword evidence="6" id="KW-1185">Reference proteome</keyword>
<organism evidence="5 6">
    <name type="scientific">Roseibium denhamense</name>
    <dbReference type="NCBI Taxonomy" id="76305"/>
    <lineage>
        <taxon>Bacteria</taxon>
        <taxon>Pseudomonadati</taxon>
        <taxon>Pseudomonadota</taxon>
        <taxon>Alphaproteobacteria</taxon>
        <taxon>Hyphomicrobiales</taxon>
        <taxon>Stappiaceae</taxon>
        <taxon>Roseibium</taxon>
    </lineage>
</organism>
<dbReference type="EMBL" id="FXTT01000004">
    <property type="protein sequence ID" value="SMP29044.1"/>
    <property type="molecule type" value="Genomic_DNA"/>
</dbReference>
<keyword evidence="1" id="KW-0805">Transcription regulation</keyword>
<feature type="domain" description="HTH hxlR-type" evidence="4">
    <location>
        <begin position="90"/>
        <end position="184"/>
    </location>
</feature>
<dbReference type="Gene3D" id="1.10.10.10">
    <property type="entry name" value="Winged helix-like DNA-binding domain superfamily/Winged helix DNA-binding domain"/>
    <property type="match status" value="2"/>
</dbReference>
<name>A0ABY1PB13_9HYPH</name>
<dbReference type="RefSeq" id="WP_155193236.1">
    <property type="nucleotide sequence ID" value="NZ_FXTT01000004.1"/>
</dbReference>
<evidence type="ECO:0000256" key="1">
    <source>
        <dbReference type="ARBA" id="ARBA00023015"/>
    </source>
</evidence>
<dbReference type="PANTHER" id="PTHR33204:SF37">
    <property type="entry name" value="HTH-TYPE TRANSCRIPTIONAL REGULATOR YODB"/>
    <property type="match status" value="1"/>
</dbReference>
<comment type="caution">
    <text evidence="5">The sequence shown here is derived from an EMBL/GenBank/DDBJ whole genome shotgun (WGS) entry which is preliminary data.</text>
</comment>
<evidence type="ECO:0000313" key="5">
    <source>
        <dbReference type="EMBL" id="SMP29044.1"/>
    </source>
</evidence>